<keyword evidence="5" id="KW-0653">Protein transport</keyword>
<dbReference type="GO" id="GO:0015031">
    <property type="term" value="P:protein transport"/>
    <property type="evidence" value="ECO:0007669"/>
    <property type="project" value="UniProtKB-KW"/>
</dbReference>
<dbReference type="InterPro" id="IPR048684">
    <property type="entry name" value="COG4_C"/>
</dbReference>
<comment type="similarity">
    <text evidence="2">Belongs to the COG4 family.</text>
</comment>
<sequence>MEIEIKNKLNSLDSAESALDALIASQSAHSTPLDLTDLDKLTRRLAAFKSSLSGKLVNTGDFYSTLSALDTQQHRLAASLDMVRKTQLLQSSLRLLDMAIDERDYDQASVHAQRALNIPQSITTSEFADTVVPSTHHPEPPLQRLDNSLDTLNEIFIKHFNTASENLNQAEISRFFKLFPKINRKLDGITAYSQFVVRLIQRKFKGSLDSLASLRVLLDNMANVVEDHQPVVNKYYGEEYMATVLQSLLGELDNKAALVFGNWSRNVSAIDKADLKQVNSVVSELSGLASHFAAFKLFMTSSLPTAATSDLLDSSATARLLHEHTNDTYINLELAYFRSSMKQVLEGSEVDEDATPYTSSVLDDTFYVYKGVLDRLVGCGDAKVLGKAVDGFIKIFQQCYIDRMQMDFDNIIKPRTSKMIAQQSKAVSGAGSSNARKVLKVSVCLNNLDICAEYNLRILSDVASEGSLRRYFDEEDVAAVADELKTLKKVSDDSQTSLSVSAAPSHTHTSHTSQSCLDTLFATTFKNAVKDCLKSAMNVTNYAHDADAQSTLFVVIFEREWSALFDQWMNSLTTNNFDEVFIKSTTHLIQLWENMVFNSRTSKFSVSGAMQFEKDVHDLLTYLSGLSNVGIRELFSRIRQMSSVLNEQGTSNSGHYWKLSASEISSLQNMKVSEVY</sequence>
<protein>
    <recommendedName>
        <fullName evidence="3">Conserved oligomeric Golgi complex subunit 4</fullName>
    </recommendedName>
    <alternativeName>
        <fullName evidence="8">Component of oligomeric Golgi complex 4</fullName>
    </alternativeName>
</protein>
<dbReference type="Pfam" id="PF20662">
    <property type="entry name" value="COG4_C"/>
    <property type="match status" value="1"/>
</dbReference>
<gene>
    <name evidence="10" type="ORF">E3P99_03457</name>
</gene>
<proteinExistence type="inferred from homology"/>
<dbReference type="OrthoDB" id="47059at2759"/>
<evidence type="ECO:0000256" key="3">
    <source>
        <dbReference type="ARBA" id="ARBA00020975"/>
    </source>
</evidence>
<evidence type="ECO:0000313" key="11">
    <source>
        <dbReference type="Proteomes" id="UP000310189"/>
    </source>
</evidence>
<evidence type="ECO:0000256" key="7">
    <source>
        <dbReference type="ARBA" id="ARBA00023136"/>
    </source>
</evidence>
<evidence type="ECO:0000256" key="4">
    <source>
        <dbReference type="ARBA" id="ARBA00022448"/>
    </source>
</evidence>
<dbReference type="SMART" id="SM00762">
    <property type="entry name" value="Cog4"/>
    <property type="match status" value="1"/>
</dbReference>
<dbReference type="AlphaFoldDB" id="A0A4T0FHQ8"/>
<dbReference type="InterPro" id="IPR048680">
    <property type="entry name" value="COG4_N"/>
</dbReference>
<evidence type="ECO:0000256" key="1">
    <source>
        <dbReference type="ARBA" id="ARBA00004395"/>
    </source>
</evidence>
<dbReference type="Proteomes" id="UP000310189">
    <property type="component" value="Unassembled WGS sequence"/>
</dbReference>
<evidence type="ECO:0000313" key="10">
    <source>
        <dbReference type="EMBL" id="TIA86995.1"/>
    </source>
</evidence>
<keyword evidence="7" id="KW-0472">Membrane</keyword>
<keyword evidence="11" id="KW-1185">Reference proteome</keyword>
<dbReference type="Pfam" id="PF08318">
    <property type="entry name" value="COG4_m"/>
    <property type="match status" value="2"/>
</dbReference>
<comment type="subcellular location">
    <subcellularLocation>
        <location evidence="1">Golgi apparatus membrane</location>
        <topology evidence="1">Peripheral membrane protein</topology>
    </subcellularLocation>
</comment>
<evidence type="ECO:0000256" key="6">
    <source>
        <dbReference type="ARBA" id="ARBA00023034"/>
    </source>
</evidence>
<evidence type="ECO:0000256" key="2">
    <source>
        <dbReference type="ARBA" id="ARBA00009215"/>
    </source>
</evidence>
<comment type="caution">
    <text evidence="10">The sequence shown here is derived from an EMBL/GenBank/DDBJ whole genome shotgun (WGS) entry which is preliminary data.</text>
</comment>
<dbReference type="EMBL" id="SPNW01000069">
    <property type="protein sequence ID" value="TIA86995.1"/>
    <property type="molecule type" value="Genomic_DNA"/>
</dbReference>
<reference evidence="10 11" key="1">
    <citation type="submission" date="2019-03" db="EMBL/GenBank/DDBJ databases">
        <title>Sequencing 23 genomes of Wallemia ichthyophaga.</title>
        <authorList>
            <person name="Gostincar C."/>
        </authorList>
    </citation>
    <scope>NUCLEOTIDE SEQUENCE [LARGE SCALE GENOMIC DNA]</scope>
    <source>
        <strain evidence="10 11">EXF-5753</strain>
    </source>
</reference>
<evidence type="ECO:0000256" key="8">
    <source>
        <dbReference type="ARBA" id="ARBA00031340"/>
    </source>
</evidence>
<dbReference type="PANTHER" id="PTHR24016">
    <property type="entry name" value="CONSERVED OLIGOMERIC GOLGI COMPLEX SUBUNIT 4"/>
    <property type="match status" value="1"/>
</dbReference>
<dbReference type="PANTHER" id="PTHR24016:SF0">
    <property type="entry name" value="CONSERVED OLIGOMERIC GOLGI COMPLEX SUBUNIT 4"/>
    <property type="match status" value="1"/>
</dbReference>
<organism evidence="10 11">
    <name type="scientific">Wallemia hederae</name>
    <dbReference type="NCBI Taxonomy" id="1540922"/>
    <lineage>
        <taxon>Eukaryota</taxon>
        <taxon>Fungi</taxon>
        <taxon>Dikarya</taxon>
        <taxon>Basidiomycota</taxon>
        <taxon>Wallemiomycotina</taxon>
        <taxon>Wallemiomycetes</taxon>
        <taxon>Wallemiales</taxon>
        <taxon>Wallemiaceae</taxon>
        <taxon>Wallemia</taxon>
    </lineage>
</organism>
<keyword evidence="6" id="KW-0333">Golgi apparatus</keyword>
<dbReference type="InterPro" id="IPR013167">
    <property type="entry name" value="COG4_M"/>
</dbReference>
<name>A0A4T0FHQ8_9BASI</name>
<dbReference type="InterPro" id="IPR048682">
    <property type="entry name" value="COG4"/>
</dbReference>
<feature type="domain" description="COG4 transport protein middle alpha-helical bundle" evidence="9">
    <location>
        <begin position="145"/>
        <end position="409"/>
    </location>
</feature>
<accession>A0A4T0FHQ8</accession>
<evidence type="ECO:0000259" key="9">
    <source>
        <dbReference type="SMART" id="SM00762"/>
    </source>
</evidence>
<evidence type="ECO:0000256" key="5">
    <source>
        <dbReference type="ARBA" id="ARBA00022927"/>
    </source>
</evidence>
<dbReference type="GO" id="GO:0000139">
    <property type="term" value="C:Golgi membrane"/>
    <property type="evidence" value="ECO:0007669"/>
    <property type="project" value="UniProtKB-SubCell"/>
</dbReference>
<dbReference type="Pfam" id="PF20663">
    <property type="entry name" value="COG4_N"/>
    <property type="match status" value="1"/>
</dbReference>
<dbReference type="Gene3D" id="1.20.58.1970">
    <property type="match status" value="1"/>
</dbReference>
<keyword evidence="4" id="KW-0813">Transport</keyword>